<comment type="caution">
    <text evidence="1">The sequence shown here is derived from an EMBL/GenBank/DDBJ whole genome shotgun (WGS) entry which is preliminary data.</text>
</comment>
<dbReference type="Gene3D" id="2.40.70.10">
    <property type="entry name" value="Acid Proteases"/>
    <property type="match status" value="1"/>
</dbReference>
<proteinExistence type="predicted"/>
<reference evidence="1 2" key="1">
    <citation type="submission" date="2021-02" db="EMBL/GenBank/DDBJ databases">
        <title>Plant Genome Project.</title>
        <authorList>
            <person name="Zhang R.-G."/>
        </authorList>
    </citation>
    <scope>NUCLEOTIDE SEQUENCE [LARGE SCALE GENOMIC DNA]</scope>
    <source>
        <tissue evidence="1">Leaves</tissue>
    </source>
</reference>
<evidence type="ECO:0000313" key="2">
    <source>
        <dbReference type="Proteomes" id="UP000827721"/>
    </source>
</evidence>
<dbReference type="CDD" id="cd00303">
    <property type="entry name" value="retropepsin_like"/>
    <property type="match status" value="1"/>
</dbReference>
<protein>
    <submittedName>
        <fullName evidence="1">Uncharacterized protein</fullName>
    </submittedName>
</protein>
<accession>A0ABQ8HIB0</accession>
<keyword evidence="2" id="KW-1185">Reference proteome</keyword>
<organism evidence="1 2">
    <name type="scientific">Xanthoceras sorbifolium</name>
    <dbReference type="NCBI Taxonomy" id="99658"/>
    <lineage>
        <taxon>Eukaryota</taxon>
        <taxon>Viridiplantae</taxon>
        <taxon>Streptophyta</taxon>
        <taxon>Embryophyta</taxon>
        <taxon>Tracheophyta</taxon>
        <taxon>Spermatophyta</taxon>
        <taxon>Magnoliopsida</taxon>
        <taxon>eudicotyledons</taxon>
        <taxon>Gunneridae</taxon>
        <taxon>Pentapetalae</taxon>
        <taxon>rosids</taxon>
        <taxon>malvids</taxon>
        <taxon>Sapindales</taxon>
        <taxon>Sapindaceae</taxon>
        <taxon>Xanthoceroideae</taxon>
        <taxon>Xanthoceras</taxon>
    </lineage>
</organism>
<dbReference type="InterPro" id="IPR021109">
    <property type="entry name" value="Peptidase_aspartic_dom_sf"/>
</dbReference>
<dbReference type="Proteomes" id="UP000827721">
    <property type="component" value="Unassembled WGS sequence"/>
</dbReference>
<sequence length="197" mass="22519">MPKGSIGFSLTKNRESTFCFNCNARHRCKTPQLLLLEANATEEAELANEIEVTSPIVEISLKSLTLSPQNIRRLKGFIKKHCVTILVDLESTHKFLNPSLAKQCGHKVNFELQFSYGKRYNVPMNIQWFQFQLDFYLLPVSGYDIVLGADWSRSLGEFHRLLLQEKQGIFIQLIALTRVDSKISLPPNGDKGFRNLF</sequence>
<gene>
    <name evidence="1" type="ORF">JRO89_XS10G0103300</name>
</gene>
<dbReference type="EMBL" id="JAFEMO010000010">
    <property type="protein sequence ID" value="KAH7560791.1"/>
    <property type="molecule type" value="Genomic_DNA"/>
</dbReference>
<name>A0ABQ8HIB0_9ROSI</name>
<evidence type="ECO:0000313" key="1">
    <source>
        <dbReference type="EMBL" id="KAH7560791.1"/>
    </source>
</evidence>